<reference evidence="2 3" key="1">
    <citation type="submission" date="2020-03" db="EMBL/GenBank/DDBJ databases">
        <authorList>
            <person name="Wang L."/>
            <person name="He N."/>
            <person name="Li Y."/>
            <person name="Fang Y."/>
            <person name="Zhang F."/>
        </authorList>
    </citation>
    <scope>NUCLEOTIDE SEQUENCE [LARGE SCALE GENOMIC DNA]</scope>
    <source>
        <strain evidence="2 3">36D10-4-7</strain>
    </source>
</reference>
<dbReference type="InterPro" id="IPR036046">
    <property type="entry name" value="Acylphosphatase-like_dom_sf"/>
</dbReference>
<protein>
    <submittedName>
        <fullName evidence="2">BLUF domain-containing protein</fullName>
    </submittedName>
</protein>
<organism evidence="2 3">
    <name type="scientific">Sphingomonas corticis</name>
    <dbReference type="NCBI Taxonomy" id="2722791"/>
    <lineage>
        <taxon>Bacteria</taxon>
        <taxon>Pseudomonadati</taxon>
        <taxon>Pseudomonadota</taxon>
        <taxon>Alphaproteobacteria</taxon>
        <taxon>Sphingomonadales</taxon>
        <taxon>Sphingomonadaceae</taxon>
        <taxon>Sphingomonas</taxon>
    </lineage>
</organism>
<dbReference type="Gene3D" id="3.30.70.100">
    <property type="match status" value="1"/>
</dbReference>
<sequence length="131" mass="14197">MLQLVYISSATARETQGLDQILATSRRNNARDRVTGLLFADGVRFLQALEGEAAAVEAAFERIREDPRHRAVVVLSRREIATREFGPWDMAARTADADGDAFVAQVERLVAGASPAVRGTFAGLATVRRAA</sequence>
<dbReference type="SMART" id="SM01034">
    <property type="entry name" value="BLUF"/>
    <property type="match status" value="1"/>
</dbReference>
<evidence type="ECO:0000313" key="3">
    <source>
        <dbReference type="Proteomes" id="UP000732399"/>
    </source>
</evidence>
<name>A0ABX1CIH2_9SPHN</name>
<dbReference type="SUPFAM" id="SSF54975">
    <property type="entry name" value="Acylphosphatase/BLUF domain-like"/>
    <property type="match status" value="1"/>
</dbReference>
<dbReference type="Pfam" id="PF04940">
    <property type="entry name" value="BLUF"/>
    <property type="match status" value="1"/>
</dbReference>
<accession>A0ABX1CIH2</accession>
<keyword evidence="3" id="KW-1185">Reference proteome</keyword>
<comment type="caution">
    <text evidence="2">The sequence shown here is derived from an EMBL/GenBank/DDBJ whole genome shotgun (WGS) entry which is preliminary data.</text>
</comment>
<proteinExistence type="predicted"/>
<evidence type="ECO:0000259" key="1">
    <source>
        <dbReference type="PROSITE" id="PS50925"/>
    </source>
</evidence>
<dbReference type="Proteomes" id="UP000732399">
    <property type="component" value="Unassembled WGS sequence"/>
</dbReference>
<dbReference type="InterPro" id="IPR007024">
    <property type="entry name" value="BLUF_domain"/>
</dbReference>
<dbReference type="EMBL" id="JAAVJH010000001">
    <property type="protein sequence ID" value="NJR77169.1"/>
    <property type="molecule type" value="Genomic_DNA"/>
</dbReference>
<dbReference type="RefSeq" id="WP_168132675.1">
    <property type="nucleotide sequence ID" value="NZ_JAAVJH010000001.1"/>
</dbReference>
<dbReference type="PROSITE" id="PS50925">
    <property type="entry name" value="BLUF"/>
    <property type="match status" value="1"/>
</dbReference>
<gene>
    <name evidence="2" type="ORF">HBH26_00885</name>
</gene>
<feature type="domain" description="BLUF" evidence="1">
    <location>
        <begin position="1"/>
        <end position="91"/>
    </location>
</feature>
<evidence type="ECO:0000313" key="2">
    <source>
        <dbReference type="EMBL" id="NJR77169.1"/>
    </source>
</evidence>